<sequence length="136" mass="15741">MELYTTEYLVNRLYTELSDHTSSSKKLSLEKPEISSVNKKTYISNFKSLCTKLNRDTNDVKMFFEKELQTSVSINQDGGLVITGMFKQPGLLKIFTNYIKEYVTCKECNSCDTEIIKENRITYLKCNKCLSKKAFN</sequence>
<dbReference type="GO" id="GO:0031369">
    <property type="term" value="F:translation initiation factor binding"/>
    <property type="evidence" value="ECO:0007669"/>
    <property type="project" value="TreeGrafter"/>
</dbReference>
<feature type="domain" description="Translation initiation factor IF2/IF5" evidence="4">
    <location>
        <begin position="24"/>
        <end position="132"/>
    </location>
</feature>
<evidence type="ECO:0000313" key="5">
    <source>
        <dbReference type="EMBL" id="QKF93648.1"/>
    </source>
</evidence>
<dbReference type="PANTHER" id="PTHR23001">
    <property type="entry name" value="EUKARYOTIC TRANSLATION INITIATION FACTOR"/>
    <property type="match status" value="1"/>
</dbReference>
<dbReference type="Proteomes" id="UP001162001">
    <property type="component" value="Segment"/>
</dbReference>
<dbReference type="InterPro" id="IPR045196">
    <property type="entry name" value="IF2/IF5"/>
</dbReference>
<name>A0A7D3UNX0_9VIRU</name>
<protein>
    <submittedName>
        <fullName evidence="5">Eukaryotic translation initiation factor eIF-2 beta</fullName>
    </submittedName>
</protein>
<dbReference type="Pfam" id="PF01873">
    <property type="entry name" value="eIF-5_eIF-2B"/>
    <property type="match status" value="1"/>
</dbReference>
<comment type="similarity">
    <text evidence="1">Belongs to the eIF-2-beta/eIF-5 family.</text>
</comment>
<dbReference type="Gene3D" id="3.30.30.170">
    <property type="match status" value="1"/>
</dbReference>
<keyword evidence="3" id="KW-0648">Protein biosynthesis</keyword>
<keyword evidence="2 5" id="KW-0396">Initiation factor</keyword>
<dbReference type="PANTHER" id="PTHR23001:SF3">
    <property type="entry name" value="EUKARYOTIC TRANSLATION INITIATION FACTOR 2 SUBUNIT 2"/>
    <property type="match status" value="1"/>
</dbReference>
<dbReference type="SUPFAM" id="SSF75689">
    <property type="entry name" value="Zinc-binding domain of translation initiation factor 2 beta"/>
    <property type="match status" value="1"/>
</dbReference>
<dbReference type="SMART" id="SM00653">
    <property type="entry name" value="eIF2B_5"/>
    <property type="match status" value="1"/>
</dbReference>
<organism evidence="5 6">
    <name type="scientific">Fadolivirus FV1/VV64</name>
    <dbReference type="NCBI Taxonomy" id="3070911"/>
    <lineage>
        <taxon>Viruses</taxon>
        <taxon>Varidnaviria</taxon>
        <taxon>Bamfordvirae</taxon>
        <taxon>Nucleocytoviricota</taxon>
        <taxon>Megaviricetes</taxon>
        <taxon>Imitervirales</taxon>
        <taxon>Mimiviridae</taxon>
        <taxon>Klosneuvirinae</taxon>
        <taxon>Fadolivirus</taxon>
        <taxon>Fadolivirus algeromassiliense</taxon>
    </lineage>
</organism>
<dbReference type="InterPro" id="IPR016190">
    <property type="entry name" value="Transl_init_fac_IF2/IF5_Zn-bd"/>
</dbReference>
<accession>A0A7D3UNX0</accession>
<evidence type="ECO:0000313" key="6">
    <source>
        <dbReference type="Proteomes" id="UP001162001"/>
    </source>
</evidence>
<reference evidence="5 6" key="1">
    <citation type="submission" date="2020-04" db="EMBL/GenBank/DDBJ databases">
        <title>Advantages and limits of metagenomic assembly and binning of a giant virus.</title>
        <authorList>
            <person name="Schulz F."/>
            <person name="Andreani J."/>
            <person name="Francis R."/>
            <person name="Boudjemaa H."/>
            <person name="Bou Khalil J.Y."/>
            <person name="Lee J."/>
            <person name="La Scola B."/>
            <person name="Woyke T."/>
        </authorList>
    </citation>
    <scope>NUCLEOTIDE SEQUENCE [LARGE SCALE GENOMIC DNA]</scope>
    <source>
        <strain evidence="5 6">FV1/VV64</strain>
    </source>
</reference>
<evidence type="ECO:0000256" key="2">
    <source>
        <dbReference type="ARBA" id="ARBA00022540"/>
    </source>
</evidence>
<evidence type="ECO:0000256" key="1">
    <source>
        <dbReference type="ARBA" id="ARBA00010397"/>
    </source>
</evidence>
<dbReference type="GO" id="GO:0003729">
    <property type="term" value="F:mRNA binding"/>
    <property type="evidence" value="ECO:0007669"/>
    <property type="project" value="TreeGrafter"/>
</dbReference>
<gene>
    <name evidence="5" type="ORF">Fadolivirus_1_190</name>
</gene>
<keyword evidence="6" id="KW-1185">Reference proteome</keyword>
<evidence type="ECO:0000256" key="3">
    <source>
        <dbReference type="ARBA" id="ARBA00022917"/>
    </source>
</evidence>
<dbReference type="InterPro" id="IPR002735">
    <property type="entry name" value="Transl_init_fac_IF2/IF5_dom"/>
</dbReference>
<dbReference type="SUPFAM" id="SSF100966">
    <property type="entry name" value="Translation initiation factor 2 beta, aIF2beta, N-terminal domain"/>
    <property type="match status" value="1"/>
</dbReference>
<dbReference type="InterPro" id="IPR016189">
    <property type="entry name" value="Transl_init_fac_IF2/IF5_N"/>
</dbReference>
<dbReference type="EMBL" id="MT418680">
    <property type="protein sequence ID" value="QKF93648.1"/>
    <property type="molecule type" value="Genomic_DNA"/>
</dbReference>
<proteinExistence type="inferred from homology"/>
<evidence type="ECO:0000259" key="4">
    <source>
        <dbReference type="SMART" id="SM00653"/>
    </source>
</evidence>